<reference evidence="1" key="1">
    <citation type="submission" date="2023-03" db="EMBL/GenBank/DDBJ databases">
        <title>Massive genome expansion in bonnet fungi (Mycena s.s.) driven by repeated elements and novel gene families across ecological guilds.</title>
        <authorList>
            <consortium name="Lawrence Berkeley National Laboratory"/>
            <person name="Harder C.B."/>
            <person name="Miyauchi S."/>
            <person name="Viragh M."/>
            <person name="Kuo A."/>
            <person name="Thoen E."/>
            <person name="Andreopoulos B."/>
            <person name="Lu D."/>
            <person name="Skrede I."/>
            <person name="Drula E."/>
            <person name="Henrissat B."/>
            <person name="Morin E."/>
            <person name="Kohler A."/>
            <person name="Barry K."/>
            <person name="LaButti K."/>
            <person name="Morin E."/>
            <person name="Salamov A."/>
            <person name="Lipzen A."/>
            <person name="Mereny Z."/>
            <person name="Hegedus B."/>
            <person name="Baldrian P."/>
            <person name="Stursova M."/>
            <person name="Weitz H."/>
            <person name="Taylor A."/>
            <person name="Grigoriev I.V."/>
            <person name="Nagy L.G."/>
            <person name="Martin F."/>
            <person name="Kauserud H."/>
        </authorList>
    </citation>
    <scope>NUCLEOTIDE SEQUENCE</scope>
    <source>
        <strain evidence="1">CBHHK188m</strain>
    </source>
</reference>
<gene>
    <name evidence="1" type="ORF">DFH07DRAFT_952683</name>
</gene>
<evidence type="ECO:0000313" key="2">
    <source>
        <dbReference type="Proteomes" id="UP001215280"/>
    </source>
</evidence>
<dbReference type="AlphaFoldDB" id="A0AAD7NT89"/>
<keyword evidence="2" id="KW-1185">Reference proteome</keyword>
<organism evidence="1 2">
    <name type="scientific">Mycena maculata</name>
    <dbReference type="NCBI Taxonomy" id="230809"/>
    <lineage>
        <taxon>Eukaryota</taxon>
        <taxon>Fungi</taxon>
        <taxon>Dikarya</taxon>
        <taxon>Basidiomycota</taxon>
        <taxon>Agaricomycotina</taxon>
        <taxon>Agaricomycetes</taxon>
        <taxon>Agaricomycetidae</taxon>
        <taxon>Agaricales</taxon>
        <taxon>Marasmiineae</taxon>
        <taxon>Mycenaceae</taxon>
        <taxon>Mycena</taxon>
    </lineage>
</organism>
<protein>
    <submittedName>
        <fullName evidence="1">Uncharacterized protein</fullName>
    </submittedName>
</protein>
<name>A0AAD7NT89_9AGAR</name>
<dbReference type="EMBL" id="JARJLG010000017">
    <property type="protein sequence ID" value="KAJ7773635.1"/>
    <property type="molecule type" value="Genomic_DNA"/>
</dbReference>
<comment type="caution">
    <text evidence="1">The sequence shown here is derived from an EMBL/GenBank/DDBJ whole genome shotgun (WGS) entry which is preliminary data.</text>
</comment>
<sequence>MAHWMLVSHDWLKIVLSVVFRDLWVTSAAHIGYIVAICRSNASFICQLAGITDVHQHLAQSCHSLIISVYHDYEGEYTSQCTELIEYATTDPRPPRLLSGFCRYDYQRYAIRCGSRHFLNRC</sequence>
<proteinExistence type="predicted"/>
<dbReference type="Proteomes" id="UP001215280">
    <property type="component" value="Unassembled WGS sequence"/>
</dbReference>
<evidence type="ECO:0000313" key="1">
    <source>
        <dbReference type="EMBL" id="KAJ7773635.1"/>
    </source>
</evidence>
<accession>A0AAD7NT89</accession>